<dbReference type="EMBL" id="FRCX01000007">
    <property type="protein sequence ID" value="SHN32642.1"/>
    <property type="molecule type" value="Genomic_DNA"/>
</dbReference>
<sequence>MRKIILSTALVCAAVLSQPAFSTEIVVVVNPKNPASRMFSDQASQFFLGKSNMFVPLDQAEKSPIRAEFYQKLANKDVSQVKAAWAKIIFTGKGVMPVELHSTAEVKKAVAADINAIGYIEKSAADDTVKAILTLP</sequence>
<dbReference type="AlphaFoldDB" id="A0A1M7QMV9"/>
<protein>
    <recommendedName>
        <fullName evidence="4">Phosphate ABC transporter substrate-binding protein</fullName>
    </recommendedName>
</protein>
<accession>A0A1M7QMV9</accession>
<dbReference type="Gene3D" id="3.40.190.10">
    <property type="entry name" value="Periplasmic binding protein-like II"/>
    <property type="match status" value="1"/>
</dbReference>
<dbReference type="RefSeq" id="WP_072786631.1">
    <property type="nucleotide sequence ID" value="NZ_FRCX01000007.1"/>
</dbReference>
<keyword evidence="1" id="KW-0732">Signal</keyword>
<evidence type="ECO:0000313" key="2">
    <source>
        <dbReference type="EMBL" id="SHN32642.1"/>
    </source>
</evidence>
<evidence type="ECO:0008006" key="4">
    <source>
        <dbReference type="Google" id="ProtNLM"/>
    </source>
</evidence>
<name>A0A1M7QMV9_9BURK</name>
<dbReference type="Proteomes" id="UP000184339">
    <property type="component" value="Unassembled WGS sequence"/>
</dbReference>
<dbReference type="SUPFAM" id="SSF53850">
    <property type="entry name" value="Periplasmic binding protein-like II"/>
    <property type="match status" value="1"/>
</dbReference>
<keyword evidence="3" id="KW-1185">Reference proteome</keyword>
<proteinExistence type="predicted"/>
<feature type="signal peptide" evidence="1">
    <location>
        <begin position="1"/>
        <end position="22"/>
    </location>
</feature>
<reference evidence="3" key="1">
    <citation type="submission" date="2016-11" db="EMBL/GenBank/DDBJ databases">
        <authorList>
            <person name="Varghese N."/>
            <person name="Submissions S."/>
        </authorList>
    </citation>
    <scope>NUCLEOTIDE SEQUENCE [LARGE SCALE GENOMIC DNA]</scope>
    <source>
        <strain evidence="3">Sac-22</strain>
    </source>
</reference>
<dbReference type="OrthoDB" id="5368589at2"/>
<gene>
    <name evidence="2" type="ORF">SAMN05192549_107311</name>
</gene>
<dbReference type="STRING" id="551987.SAMN05192549_107311"/>
<feature type="chain" id="PRO_5013337260" description="Phosphate ABC transporter substrate-binding protein" evidence="1">
    <location>
        <begin position="23"/>
        <end position="136"/>
    </location>
</feature>
<evidence type="ECO:0000313" key="3">
    <source>
        <dbReference type="Proteomes" id="UP000184339"/>
    </source>
</evidence>
<evidence type="ECO:0000256" key="1">
    <source>
        <dbReference type="SAM" id="SignalP"/>
    </source>
</evidence>
<organism evidence="2 3">
    <name type="scientific">Duganella sacchari</name>
    <dbReference type="NCBI Taxonomy" id="551987"/>
    <lineage>
        <taxon>Bacteria</taxon>
        <taxon>Pseudomonadati</taxon>
        <taxon>Pseudomonadota</taxon>
        <taxon>Betaproteobacteria</taxon>
        <taxon>Burkholderiales</taxon>
        <taxon>Oxalobacteraceae</taxon>
        <taxon>Telluria group</taxon>
        <taxon>Duganella</taxon>
    </lineage>
</organism>